<name>A0A4U6V620_SETVI</name>
<keyword evidence="3" id="KW-1185">Reference proteome</keyword>
<reference evidence="2" key="1">
    <citation type="submission" date="2019-03" db="EMBL/GenBank/DDBJ databases">
        <title>WGS assembly of Setaria viridis.</title>
        <authorList>
            <person name="Huang P."/>
            <person name="Jenkins J."/>
            <person name="Grimwood J."/>
            <person name="Barry K."/>
            <person name="Healey A."/>
            <person name="Mamidi S."/>
            <person name="Sreedasyam A."/>
            <person name="Shu S."/>
            <person name="Feldman M."/>
            <person name="Wu J."/>
            <person name="Yu Y."/>
            <person name="Chen C."/>
            <person name="Johnson J."/>
            <person name="Rokhsar D."/>
            <person name="Baxter I."/>
            <person name="Schmutz J."/>
            <person name="Brutnell T."/>
            <person name="Kellogg E."/>
        </authorList>
    </citation>
    <scope>NUCLEOTIDE SEQUENCE [LARGE SCALE GENOMIC DNA]</scope>
</reference>
<sequence>MGSPARRSSRRQLWRGSLLPCTPLPLLPSLPPWFVFLALAVSVAGTSFLSHARRRLPQLRLCLFRGDWSTVGRSPIPAAGRSRLLWTASSAPSRRLQQLPHGEMLPQLLEEEKKNILALKGC</sequence>
<evidence type="ECO:0000256" key="1">
    <source>
        <dbReference type="SAM" id="Phobius"/>
    </source>
</evidence>
<evidence type="ECO:0000313" key="3">
    <source>
        <dbReference type="Proteomes" id="UP000298652"/>
    </source>
</evidence>
<protein>
    <submittedName>
        <fullName evidence="2">Uncharacterized protein</fullName>
    </submittedName>
</protein>
<dbReference type="AlphaFoldDB" id="A0A4U6V620"/>
<accession>A0A4U6V620</accession>
<dbReference type="Gramene" id="TKW22359">
    <property type="protein sequence ID" value="TKW22359"/>
    <property type="gene ID" value="SEVIR_4G223103v2"/>
</dbReference>
<gene>
    <name evidence="2" type="ORF">SEVIR_4G223103v2</name>
</gene>
<dbReference type="Proteomes" id="UP000298652">
    <property type="component" value="Chromosome 4"/>
</dbReference>
<feature type="transmembrane region" description="Helical" evidence="1">
    <location>
        <begin position="33"/>
        <end position="50"/>
    </location>
</feature>
<evidence type="ECO:0000313" key="2">
    <source>
        <dbReference type="EMBL" id="TKW22359.1"/>
    </source>
</evidence>
<dbReference type="EMBL" id="CM016555">
    <property type="protein sequence ID" value="TKW22359.1"/>
    <property type="molecule type" value="Genomic_DNA"/>
</dbReference>
<keyword evidence="1" id="KW-0812">Transmembrane</keyword>
<organism evidence="2 3">
    <name type="scientific">Setaria viridis</name>
    <name type="common">Green bristlegrass</name>
    <name type="synonym">Setaria italica subsp. viridis</name>
    <dbReference type="NCBI Taxonomy" id="4556"/>
    <lineage>
        <taxon>Eukaryota</taxon>
        <taxon>Viridiplantae</taxon>
        <taxon>Streptophyta</taxon>
        <taxon>Embryophyta</taxon>
        <taxon>Tracheophyta</taxon>
        <taxon>Spermatophyta</taxon>
        <taxon>Magnoliopsida</taxon>
        <taxon>Liliopsida</taxon>
        <taxon>Poales</taxon>
        <taxon>Poaceae</taxon>
        <taxon>PACMAD clade</taxon>
        <taxon>Panicoideae</taxon>
        <taxon>Panicodae</taxon>
        <taxon>Paniceae</taxon>
        <taxon>Cenchrinae</taxon>
        <taxon>Setaria</taxon>
    </lineage>
</organism>
<keyword evidence="1" id="KW-0472">Membrane</keyword>
<proteinExistence type="predicted"/>
<keyword evidence="1" id="KW-1133">Transmembrane helix</keyword>